<accession>A0ABU9KB59</accession>
<reference evidence="1 2" key="1">
    <citation type="submission" date="2024-04" db="EMBL/GenBank/DDBJ databases">
        <title>Bacillus oryzaecorticis sp. nov., a moderately halophilic bacterium isolated from rice husks.</title>
        <authorList>
            <person name="Zhu H.-S."/>
        </authorList>
    </citation>
    <scope>NUCLEOTIDE SEQUENCE [LARGE SCALE GENOMIC DNA]</scope>
    <source>
        <strain evidence="1 2">ZC255</strain>
    </source>
</reference>
<evidence type="ECO:0000313" key="2">
    <source>
        <dbReference type="Proteomes" id="UP001389717"/>
    </source>
</evidence>
<protein>
    <recommendedName>
        <fullName evidence="3">YhjD</fullName>
    </recommendedName>
</protein>
<dbReference type="Pfam" id="PF26325">
    <property type="entry name" value="YhjD"/>
    <property type="match status" value="1"/>
</dbReference>
<dbReference type="Proteomes" id="UP001389717">
    <property type="component" value="Unassembled WGS sequence"/>
</dbReference>
<evidence type="ECO:0008006" key="3">
    <source>
        <dbReference type="Google" id="ProtNLM"/>
    </source>
</evidence>
<keyword evidence="2" id="KW-1185">Reference proteome</keyword>
<dbReference type="RefSeq" id="WP_341984595.1">
    <property type="nucleotide sequence ID" value="NZ_JBBYAF010000027.1"/>
</dbReference>
<dbReference type="InterPro" id="IPR058600">
    <property type="entry name" value="YhjD-like"/>
</dbReference>
<organism evidence="1 2">
    <name type="scientific">Rossellomorea oryzaecorticis</name>
    <dbReference type="NCBI Taxonomy" id="1396505"/>
    <lineage>
        <taxon>Bacteria</taxon>
        <taxon>Bacillati</taxon>
        <taxon>Bacillota</taxon>
        <taxon>Bacilli</taxon>
        <taxon>Bacillales</taxon>
        <taxon>Bacillaceae</taxon>
        <taxon>Rossellomorea</taxon>
    </lineage>
</organism>
<gene>
    <name evidence="1" type="ORF">AAEO50_13765</name>
</gene>
<evidence type="ECO:0000313" key="1">
    <source>
        <dbReference type="EMBL" id="MEL3973350.1"/>
    </source>
</evidence>
<proteinExistence type="predicted"/>
<sequence length="134" mass="16373">MTRIPENDRNILEQAIYLPMVLTILNRDLQIVDQSPFKLKRPYLEVIEETMKVIQGELAYVKKYMRTNKMKVERIQSDDAFTMYMFLYKGYEEHHNYFNPRLRNRVEDLMRHYLFRRFLETKSPAENPDHPRQA</sequence>
<comment type="caution">
    <text evidence="1">The sequence shown here is derived from an EMBL/GenBank/DDBJ whole genome shotgun (WGS) entry which is preliminary data.</text>
</comment>
<dbReference type="EMBL" id="JBBYAF010000027">
    <property type="protein sequence ID" value="MEL3973350.1"/>
    <property type="molecule type" value="Genomic_DNA"/>
</dbReference>
<name>A0ABU9KB59_9BACI</name>